<proteinExistence type="inferred from homology"/>
<organism evidence="6">
    <name type="scientific">Candidatus Organicella extenuata</name>
    <dbReference type="NCBI Taxonomy" id="2841811"/>
    <lineage>
        <taxon>Bacteria</taxon>
        <taxon>Pseudomonadati</taxon>
        <taxon>Verrucomicrobiota</taxon>
        <taxon>Candidatus Organicella</taxon>
    </lineage>
</organism>
<dbReference type="InterPro" id="IPR000218">
    <property type="entry name" value="Ribosomal_uL14"/>
</dbReference>
<accession>A0AA51GGT3</accession>
<dbReference type="PROSITE" id="PS00049">
    <property type="entry name" value="RIBOSOMAL_L14"/>
    <property type="match status" value="1"/>
</dbReference>
<dbReference type="Pfam" id="PF00238">
    <property type="entry name" value="Ribosomal_L14"/>
    <property type="match status" value="1"/>
</dbReference>
<evidence type="ECO:0000256" key="3">
    <source>
        <dbReference type="HAMAP-Rule" id="MF_01367"/>
    </source>
</evidence>
<dbReference type="PANTHER" id="PTHR11761">
    <property type="entry name" value="50S/60S RIBOSOMAL PROTEIN L14/L23"/>
    <property type="match status" value="1"/>
</dbReference>
<dbReference type="AlphaFoldDB" id="A0AA51GGT3"/>
<evidence type="ECO:0000256" key="2">
    <source>
        <dbReference type="ARBA" id="ARBA00023274"/>
    </source>
</evidence>
<protein>
    <recommendedName>
        <fullName evidence="3">Large ribosomal subunit protein uL14</fullName>
    </recommendedName>
</protein>
<reference evidence="6" key="1">
    <citation type="journal article" date="2021" name="Front. Microbiol.">
        <title>Genome Analysis of a Verrucomicrobial Endosymbiont With a Tiny Genome Discovered in an Antarctic Lake.</title>
        <authorList>
            <person name="Williams T.J."/>
            <person name="Allen M.A."/>
            <person name="Ivanova N."/>
            <person name="Huntemann M."/>
            <person name="Haque S."/>
            <person name="Hancock A.M."/>
            <person name="Brazendale S."/>
            <person name="Cavicchioli R."/>
        </authorList>
    </citation>
    <scope>NUCLEOTIDE SEQUENCE</scope>
    <source>
        <strain evidence="6">MAG_Ga0307966_1000010</strain>
    </source>
</reference>
<dbReference type="InterPro" id="IPR036853">
    <property type="entry name" value="Ribosomal_uL14_sf"/>
</dbReference>
<reference evidence="6" key="2">
    <citation type="submission" date="2023-06" db="EMBL/GenBank/DDBJ databases">
        <authorList>
            <person name="Williams T.J."/>
            <person name="Allen M.A."/>
            <person name="Ivanova N."/>
            <person name="Huntemann M."/>
            <person name="Haque S."/>
            <person name="Hancock A.M."/>
            <person name="Brazendale S."/>
            <person name="Cavicchioli R."/>
        </authorList>
    </citation>
    <scope>NUCLEOTIDE SEQUENCE</scope>
    <source>
        <strain evidence="6">MAG_Ga0307966_1000010</strain>
    </source>
</reference>
<dbReference type="InterPro" id="IPR005745">
    <property type="entry name" value="Ribosomal_uL14_bac-type"/>
</dbReference>
<dbReference type="HAMAP" id="MF_01367">
    <property type="entry name" value="Ribosomal_uL14"/>
    <property type="match status" value="1"/>
</dbReference>
<evidence type="ECO:0000313" key="6">
    <source>
        <dbReference type="EMBL" id="WMI30448.1"/>
    </source>
</evidence>
<dbReference type="Gene3D" id="2.40.150.20">
    <property type="entry name" value="Ribosomal protein L14"/>
    <property type="match status" value="1"/>
</dbReference>
<dbReference type="GO" id="GO:0003735">
    <property type="term" value="F:structural constituent of ribosome"/>
    <property type="evidence" value="ECO:0007669"/>
    <property type="project" value="InterPro"/>
</dbReference>
<evidence type="ECO:0000256" key="4">
    <source>
        <dbReference type="RuleBase" id="RU003949"/>
    </source>
</evidence>
<dbReference type="InterPro" id="IPR019972">
    <property type="entry name" value="Ribosomal_uL14_CS"/>
</dbReference>
<dbReference type="GO" id="GO:0070180">
    <property type="term" value="F:large ribosomal subunit rRNA binding"/>
    <property type="evidence" value="ECO:0007669"/>
    <property type="project" value="TreeGrafter"/>
</dbReference>
<comment type="similarity">
    <text evidence="3 4">Belongs to the universal ribosomal protein uL14 family.</text>
</comment>
<dbReference type="EMBL" id="CP128385">
    <property type="protein sequence ID" value="WMI30448.1"/>
    <property type="molecule type" value="Genomic_DNA"/>
</dbReference>
<dbReference type="PANTHER" id="PTHR11761:SF3">
    <property type="entry name" value="LARGE RIBOSOMAL SUBUNIT PROTEIN UL14M"/>
    <property type="match status" value="1"/>
</dbReference>
<comment type="subunit">
    <text evidence="3">Part of the 50S ribosomal subunit. Forms a cluster with proteins L3 and L19. In the 70S ribosome, L14 and L19 interact and together make contacts with the 16S rRNA in bridges B5 and B8.</text>
</comment>
<evidence type="ECO:0000256" key="1">
    <source>
        <dbReference type="ARBA" id="ARBA00022980"/>
    </source>
</evidence>
<keyword evidence="1 3" id="KW-0689">Ribosomal protein</keyword>
<dbReference type="Proteomes" id="UP001238843">
    <property type="component" value="Chromosome"/>
</dbReference>
<gene>
    <name evidence="3 6" type="primary">rplN</name>
    <name evidence="6" type="ORF">QTO32_00835</name>
</gene>
<dbReference type="GO" id="GO:0022625">
    <property type="term" value="C:cytosolic large ribosomal subunit"/>
    <property type="evidence" value="ECO:0007669"/>
    <property type="project" value="TreeGrafter"/>
</dbReference>
<keyword evidence="3 5" id="KW-0694">RNA-binding</keyword>
<dbReference type="SMART" id="SM01374">
    <property type="entry name" value="Ribosomal_L14"/>
    <property type="match status" value="1"/>
</dbReference>
<keyword evidence="3 5" id="KW-0699">rRNA-binding</keyword>
<dbReference type="CDD" id="cd00337">
    <property type="entry name" value="Ribosomal_uL14"/>
    <property type="match status" value="1"/>
</dbReference>
<name>A0AA51GGT3_9BACT</name>
<evidence type="ECO:0000256" key="5">
    <source>
        <dbReference type="RuleBase" id="RU003950"/>
    </source>
</evidence>
<keyword evidence="2 3" id="KW-0687">Ribonucleoprotein</keyword>
<comment type="function">
    <text evidence="3 5">Binds to 23S rRNA. Forms part of two intersubunit bridges in the 70S ribosome.</text>
</comment>
<sequence length="121" mass="13617">MLQSESKIKIIDNTGAYYGKIIRRLRQTSKRVSIGDLVTIHIIETNTKSIVKKGDVVKAVIVRTKYPIFRKDGSVLYFNDNSAVILDNDKNPRGTRVFGPVARELKNWGFGKIVSLAPEII</sequence>
<dbReference type="GO" id="GO:0006412">
    <property type="term" value="P:translation"/>
    <property type="evidence" value="ECO:0007669"/>
    <property type="project" value="UniProtKB-UniRule"/>
</dbReference>
<dbReference type="SUPFAM" id="SSF50193">
    <property type="entry name" value="Ribosomal protein L14"/>
    <property type="match status" value="1"/>
</dbReference>
<dbReference type="NCBIfam" id="TIGR01067">
    <property type="entry name" value="rplN_bact"/>
    <property type="match status" value="1"/>
</dbReference>